<dbReference type="InterPro" id="IPR015865">
    <property type="entry name" value="Riboflavin_kinase_bac/euk"/>
</dbReference>
<dbReference type="SUPFAM" id="SSF82114">
    <property type="entry name" value="Riboflavin kinase-like"/>
    <property type="match status" value="1"/>
</dbReference>
<sequence length="112" mass="12550">MKIISGIVIEGKKKGRELGFPTANIILLEKMDGGIYAGKTIISDKEYLGAIFVYPGGDLFEVHILDFEGDLYGQALKVHVGEKVRDSKQFDNEEELKVQIVADIDYIKNLKF</sequence>
<evidence type="ECO:0000256" key="1">
    <source>
        <dbReference type="ARBA" id="ARBA00012105"/>
    </source>
</evidence>
<keyword evidence="4" id="KW-0808">Transferase</keyword>
<dbReference type="STRING" id="1798705.A2563_02900"/>
<reference evidence="9 10" key="1">
    <citation type="journal article" date="2016" name="Nat. Commun.">
        <title>Thousands of microbial genomes shed light on interconnected biogeochemical processes in an aquifer system.</title>
        <authorList>
            <person name="Anantharaman K."/>
            <person name="Brown C.T."/>
            <person name="Hug L.A."/>
            <person name="Sharon I."/>
            <person name="Castelle C.J."/>
            <person name="Probst A.J."/>
            <person name="Thomas B.C."/>
            <person name="Singh A."/>
            <person name="Wilkins M.J."/>
            <person name="Karaoz U."/>
            <person name="Brodie E.L."/>
            <person name="Williams K.H."/>
            <person name="Hubbard S.S."/>
            <person name="Banfield J.F."/>
        </authorList>
    </citation>
    <scope>NUCLEOTIDE SEQUENCE [LARGE SCALE GENOMIC DNA]</scope>
</reference>
<dbReference type="Proteomes" id="UP000176634">
    <property type="component" value="Unassembled WGS sequence"/>
</dbReference>
<dbReference type="InterPro" id="IPR023468">
    <property type="entry name" value="Riboflavin_kinase"/>
</dbReference>
<evidence type="ECO:0000256" key="6">
    <source>
        <dbReference type="ARBA" id="ARBA00022840"/>
    </source>
</evidence>
<evidence type="ECO:0000256" key="7">
    <source>
        <dbReference type="ARBA" id="ARBA00047880"/>
    </source>
</evidence>
<name>A0A1F6P986_9BACT</name>
<evidence type="ECO:0000256" key="3">
    <source>
        <dbReference type="ARBA" id="ARBA00022643"/>
    </source>
</evidence>
<feature type="domain" description="Riboflavin kinase" evidence="8">
    <location>
        <begin position="1"/>
        <end position="112"/>
    </location>
</feature>
<keyword evidence="2" id="KW-0285">Flavoprotein</keyword>
<evidence type="ECO:0000259" key="8">
    <source>
        <dbReference type="SMART" id="SM00904"/>
    </source>
</evidence>
<dbReference type="InterPro" id="IPR023465">
    <property type="entry name" value="Riboflavin_kinase_dom_sf"/>
</dbReference>
<dbReference type="GO" id="GO:0008531">
    <property type="term" value="F:riboflavin kinase activity"/>
    <property type="evidence" value="ECO:0007669"/>
    <property type="project" value="UniProtKB-EC"/>
</dbReference>
<protein>
    <recommendedName>
        <fullName evidence="1">riboflavin kinase</fullName>
        <ecNumber evidence="1">2.7.1.26</ecNumber>
    </recommendedName>
</protein>
<dbReference type="EMBL" id="MFRA01000005">
    <property type="protein sequence ID" value="OGH92600.1"/>
    <property type="molecule type" value="Genomic_DNA"/>
</dbReference>
<comment type="caution">
    <text evidence="9">The sequence shown here is derived from an EMBL/GenBank/DDBJ whole genome shotgun (WGS) entry which is preliminary data.</text>
</comment>
<dbReference type="PANTHER" id="PTHR22749:SF6">
    <property type="entry name" value="RIBOFLAVIN KINASE"/>
    <property type="match status" value="1"/>
</dbReference>
<gene>
    <name evidence="9" type="ORF">A2563_02900</name>
</gene>
<evidence type="ECO:0000256" key="2">
    <source>
        <dbReference type="ARBA" id="ARBA00022630"/>
    </source>
</evidence>
<dbReference type="AlphaFoldDB" id="A0A1F6P986"/>
<evidence type="ECO:0000256" key="4">
    <source>
        <dbReference type="ARBA" id="ARBA00022679"/>
    </source>
</evidence>
<proteinExistence type="predicted"/>
<dbReference type="GO" id="GO:0009398">
    <property type="term" value="P:FMN biosynthetic process"/>
    <property type="evidence" value="ECO:0007669"/>
    <property type="project" value="TreeGrafter"/>
</dbReference>
<dbReference type="PANTHER" id="PTHR22749">
    <property type="entry name" value="RIBOFLAVIN KINASE/FMN ADENYLYLTRANSFERASE"/>
    <property type="match status" value="1"/>
</dbReference>
<dbReference type="Pfam" id="PF01687">
    <property type="entry name" value="Flavokinase"/>
    <property type="match status" value="1"/>
</dbReference>
<evidence type="ECO:0000313" key="10">
    <source>
        <dbReference type="Proteomes" id="UP000176634"/>
    </source>
</evidence>
<keyword evidence="5" id="KW-0547">Nucleotide-binding</keyword>
<dbReference type="EC" id="2.7.1.26" evidence="1"/>
<evidence type="ECO:0000313" key="9">
    <source>
        <dbReference type="EMBL" id="OGH92600.1"/>
    </source>
</evidence>
<comment type="catalytic activity">
    <reaction evidence="7">
        <text>riboflavin + ATP = FMN + ADP + H(+)</text>
        <dbReference type="Rhea" id="RHEA:14357"/>
        <dbReference type="ChEBI" id="CHEBI:15378"/>
        <dbReference type="ChEBI" id="CHEBI:30616"/>
        <dbReference type="ChEBI" id="CHEBI:57986"/>
        <dbReference type="ChEBI" id="CHEBI:58210"/>
        <dbReference type="ChEBI" id="CHEBI:456216"/>
        <dbReference type="EC" id="2.7.1.26"/>
    </reaction>
</comment>
<dbReference type="Gene3D" id="2.40.30.30">
    <property type="entry name" value="Riboflavin kinase-like"/>
    <property type="match status" value="1"/>
</dbReference>
<keyword evidence="3" id="KW-0288">FMN</keyword>
<dbReference type="GO" id="GO:0005524">
    <property type="term" value="F:ATP binding"/>
    <property type="evidence" value="ECO:0007669"/>
    <property type="project" value="UniProtKB-KW"/>
</dbReference>
<dbReference type="GO" id="GO:0009231">
    <property type="term" value="P:riboflavin biosynthetic process"/>
    <property type="evidence" value="ECO:0007669"/>
    <property type="project" value="InterPro"/>
</dbReference>
<organism evidence="9 10">
    <name type="scientific">Candidatus Magasanikbacteria bacterium RIFOXYD1_FULL_40_23</name>
    <dbReference type="NCBI Taxonomy" id="1798705"/>
    <lineage>
        <taxon>Bacteria</taxon>
        <taxon>Candidatus Magasanikiibacteriota</taxon>
    </lineage>
</organism>
<accession>A0A1F6P986</accession>
<keyword evidence="6" id="KW-0067">ATP-binding</keyword>
<dbReference type="SMART" id="SM00904">
    <property type="entry name" value="Flavokinase"/>
    <property type="match status" value="1"/>
</dbReference>
<evidence type="ECO:0000256" key="5">
    <source>
        <dbReference type="ARBA" id="ARBA00022741"/>
    </source>
</evidence>